<keyword evidence="4" id="KW-0808">Transferase</keyword>
<keyword evidence="6" id="KW-0479">Metal-binding</keyword>
<name>A0A8K0G1J5_IGNLU</name>
<dbReference type="SMART" id="SM00343">
    <property type="entry name" value="ZnF_C2HC"/>
    <property type="match status" value="1"/>
</dbReference>
<evidence type="ECO:0000256" key="5">
    <source>
        <dbReference type="ARBA" id="ARBA00023242"/>
    </source>
</evidence>
<comment type="caution">
    <text evidence="8">The sequence shown here is derived from an EMBL/GenBank/DDBJ whole genome shotgun (WGS) entry which is preliminary data.</text>
</comment>
<comment type="subcellular location">
    <subcellularLocation>
        <location evidence="1">Cytoplasm</location>
    </subcellularLocation>
</comment>
<feature type="domain" description="CCHC-type" evidence="7">
    <location>
        <begin position="416"/>
        <end position="431"/>
    </location>
</feature>
<dbReference type="GO" id="GO:0008988">
    <property type="term" value="F:rRNA (adenine-N6-)-methyltransferase activity"/>
    <property type="evidence" value="ECO:0007669"/>
    <property type="project" value="InterPro"/>
</dbReference>
<evidence type="ECO:0000313" key="8">
    <source>
        <dbReference type="EMBL" id="KAF2888405.1"/>
    </source>
</evidence>
<dbReference type="PROSITE" id="PS00092">
    <property type="entry name" value="N6_MTASE"/>
    <property type="match status" value="1"/>
</dbReference>
<dbReference type="InterPro" id="IPR041370">
    <property type="entry name" value="Mlase_EEF1AKMT1/ZCCHC4"/>
</dbReference>
<organism evidence="8 9">
    <name type="scientific">Ignelater luminosus</name>
    <name type="common">Cucubano</name>
    <name type="synonym">Pyrophorus luminosus</name>
    <dbReference type="NCBI Taxonomy" id="2038154"/>
    <lineage>
        <taxon>Eukaryota</taxon>
        <taxon>Metazoa</taxon>
        <taxon>Ecdysozoa</taxon>
        <taxon>Arthropoda</taxon>
        <taxon>Hexapoda</taxon>
        <taxon>Insecta</taxon>
        <taxon>Pterygota</taxon>
        <taxon>Neoptera</taxon>
        <taxon>Endopterygota</taxon>
        <taxon>Coleoptera</taxon>
        <taxon>Polyphaga</taxon>
        <taxon>Elateriformia</taxon>
        <taxon>Elateroidea</taxon>
        <taxon>Elateridae</taxon>
        <taxon>Agrypninae</taxon>
        <taxon>Pyrophorini</taxon>
        <taxon>Ignelater</taxon>
    </lineage>
</organism>
<gene>
    <name evidence="8" type="ORF">ILUMI_17768</name>
</gene>
<dbReference type="AlphaFoldDB" id="A0A8K0G1J5"/>
<protein>
    <recommendedName>
        <fullName evidence="7">CCHC-type domain-containing protein</fullName>
    </recommendedName>
</protein>
<dbReference type="GO" id="GO:0005737">
    <property type="term" value="C:cytoplasm"/>
    <property type="evidence" value="ECO:0007669"/>
    <property type="project" value="UniProtKB-SubCell"/>
</dbReference>
<dbReference type="PANTHER" id="PTHR13493:SF3">
    <property type="entry name" value="RRNA N6-ADENOSINE-METHYLTRANSFERASE ZCCHC4"/>
    <property type="match status" value="1"/>
</dbReference>
<evidence type="ECO:0000256" key="3">
    <source>
        <dbReference type="ARBA" id="ARBA00022603"/>
    </source>
</evidence>
<evidence type="ECO:0000256" key="6">
    <source>
        <dbReference type="PROSITE-ProRule" id="PRU00047"/>
    </source>
</evidence>
<dbReference type="PANTHER" id="PTHR13493">
    <property type="entry name" value="ZINC FINGER CCHC DOMAIN-CONTAINING"/>
    <property type="match status" value="1"/>
</dbReference>
<sequence length="455" mass="53104">MSHIEIVLEDLSTHPNCPHGPTVLFSRNLNGNCSKFFACAACRDRKDCSFYLCEEEKHKVSDVKKKRWEEEKQKFIQGINHRKLFLDLNQIKQVTENLRKYCQECNELVLKRYQHKHNDHKIIDNISDYLLSHPSEFFVPLDNAKKEAQFLFSNIAVKTIADIINEQGFKNVICMGAPRIHEYISYGCPSVNSILLDIDKRHHSFFGPLQFCWYNMFNHYFFLKGVKEVFQDFLQNDNGNGMVLVMDPPFGGRIELLAQTVKTINSLYKAINNRNNELPVLWIFPYFMEPQIHNSLPEFSMLDYKVDYDNHPLFQDGPKGKKLGSPVRIFTNIDTSTITLPADQGYKLCNQCDRWVSLENQHCIQCNACTSKDGRTYVHCNICQRCVKPTWVHCSKCQRCAQPDHSCEEIMFPQSCFHCKQIGHKKRDCPKINHAELHEKRKKDVKIKSKKLKTK</sequence>
<dbReference type="GO" id="GO:0005730">
    <property type="term" value="C:nucleolus"/>
    <property type="evidence" value="ECO:0007669"/>
    <property type="project" value="TreeGrafter"/>
</dbReference>
<dbReference type="Pfam" id="PF10237">
    <property type="entry name" value="N6-adenineMlase"/>
    <property type="match status" value="1"/>
</dbReference>
<dbReference type="OrthoDB" id="431817at2759"/>
<dbReference type="PROSITE" id="PS50158">
    <property type="entry name" value="ZF_CCHC"/>
    <property type="match status" value="1"/>
</dbReference>
<evidence type="ECO:0000256" key="2">
    <source>
        <dbReference type="ARBA" id="ARBA00022490"/>
    </source>
</evidence>
<evidence type="ECO:0000259" key="7">
    <source>
        <dbReference type="PROSITE" id="PS50158"/>
    </source>
</evidence>
<keyword evidence="3" id="KW-0489">Methyltransferase</keyword>
<accession>A0A8K0G1J5</accession>
<proteinExistence type="predicted"/>
<evidence type="ECO:0000256" key="4">
    <source>
        <dbReference type="ARBA" id="ARBA00022679"/>
    </source>
</evidence>
<keyword evidence="9" id="KW-1185">Reference proteome</keyword>
<dbReference type="InterPro" id="IPR001878">
    <property type="entry name" value="Znf_CCHC"/>
</dbReference>
<dbReference type="InterPro" id="IPR039846">
    <property type="entry name" value="ZCCHC4"/>
</dbReference>
<dbReference type="InterPro" id="IPR002052">
    <property type="entry name" value="DNA_methylase_N6_adenine_CS"/>
</dbReference>
<keyword evidence="6" id="KW-0862">Zinc</keyword>
<keyword evidence="6" id="KW-0863">Zinc-finger</keyword>
<dbReference type="GO" id="GO:0008270">
    <property type="term" value="F:zinc ion binding"/>
    <property type="evidence" value="ECO:0007669"/>
    <property type="project" value="UniProtKB-KW"/>
</dbReference>
<reference evidence="8" key="1">
    <citation type="submission" date="2019-08" db="EMBL/GenBank/DDBJ databases">
        <title>The genome of the North American firefly Photinus pyralis.</title>
        <authorList>
            <consortium name="Photinus pyralis genome working group"/>
            <person name="Fallon T.R."/>
            <person name="Sander Lower S.E."/>
            <person name="Weng J.-K."/>
        </authorList>
    </citation>
    <scope>NUCLEOTIDE SEQUENCE</scope>
    <source>
        <strain evidence="8">TRF0915ILg1</strain>
        <tissue evidence="8">Whole body</tissue>
    </source>
</reference>
<evidence type="ECO:0000313" key="9">
    <source>
        <dbReference type="Proteomes" id="UP000801492"/>
    </source>
</evidence>
<keyword evidence="5" id="KW-0539">Nucleus</keyword>
<dbReference type="GO" id="GO:0003676">
    <property type="term" value="F:nucleic acid binding"/>
    <property type="evidence" value="ECO:0007669"/>
    <property type="project" value="InterPro"/>
</dbReference>
<dbReference type="EMBL" id="VTPC01077614">
    <property type="protein sequence ID" value="KAF2888405.1"/>
    <property type="molecule type" value="Genomic_DNA"/>
</dbReference>
<evidence type="ECO:0000256" key="1">
    <source>
        <dbReference type="ARBA" id="ARBA00004496"/>
    </source>
</evidence>
<keyword evidence="2" id="KW-0963">Cytoplasm</keyword>
<dbReference type="Pfam" id="PF00098">
    <property type="entry name" value="zf-CCHC"/>
    <property type="match status" value="1"/>
</dbReference>
<dbReference type="Proteomes" id="UP000801492">
    <property type="component" value="Unassembled WGS sequence"/>
</dbReference>